<dbReference type="AlphaFoldDB" id="S3CNE0"/>
<evidence type="ECO:0000256" key="12">
    <source>
        <dbReference type="ARBA" id="ARBA00023136"/>
    </source>
</evidence>
<evidence type="ECO:0000256" key="15">
    <source>
        <dbReference type="SAM" id="Phobius"/>
    </source>
</evidence>
<dbReference type="GO" id="GO:0005789">
    <property type="term" value="C:endoplasmic reticulum membrane"/>
    <property type="evidence" value="ECO:0007669"/>
    <property type="project" value="UniProtKB-SubCell"/>
</dbReference>
<evidence type="ECO:0000256" key="16">
    <source>
        <dbReference type="SAM" id="SignalP"/>
    </source>
</evidence>
<reference evidence="17 18" key="1">
    <citation type="journal article" date="2013" name="BMC Genomics">
        <title>Genomics-driven discovery of the pneumocandin biosynthetic gene cluster in the fungus Glarea lozoyensis.</title>
        <authorList>
            <person name="Chen L."/>
            <person name="Yue Q."/>
            <person name="Zhang X."/>
            <person name="Xiang M."/>
            <person name="Wang C."/>
            <person name="Li S."/>
            <person name="Che Y."/>
            <person name="Ortiz-Lopez F.J."/>
            <person name="Bills G.F."/>
            <person name="Liu X."/>
            <person name="An Z."/>
        </authorList>
    </citation>
    <scope>NUCLEOTIDE SEQUENCE [LARGE SCALE GENOMIC DNA]</scope>
    <source>
        <strain evidence="18">ATCC 20868 / MF5171</strain>
    </source>
</reference>
<keyword evidence="8" id="KW-0256">Endoplasmic reticulum</keyword>
<evidence type="ECO:0000256" key="7">
    <source>
        <dbReference type="ARBA" id="ARBA00022729"/>
    </source>
</evidence>
<dbReference type="InterPro" id="IPR009567">
    <property type="entry name" value="SARAF"/>
</dbReference>
<dbReference type="GO" id="GO:0006816">
    <property type="term" value="P:calcium ion transport"/>
    <property type="evidence" value="ECO:0007669"/>
    <property type="project" value="UniProtKB-KW"/>
</dbReference>
<organism evidence="17 18">
    <name type="scientific">Glarea lozoyensis (strain ATCC 20868 / MF5171)</name>
    <dbReference type="NCBI Taxonomy" id="1116229"/>
    <lineage>
        <taxon>Eukaryota</taxon>
        <taxon>Fungi</taxon>
        <taxon>Dikarya</taxon>
        <taxon>Ascomycota</taxon>
        <taxon>Pezizomycotina</taxon>
        <taxon>Leotiomycetes</taxon>
        <taxon>Helotiales</taxon>
        <taxon>Helotiaceae</taxon>
        <taxon>Glarea</taxon>
    </lineage>
</organism>
<accession>S3CNE0</accession>
<dbReference type="eggNOG" id="ENOG502QT6Y">
    <property type="taxonomic scope" value="Eukaryota"/>
</dbReference>
<evidence type="ECO:0000256" key="1">
    <source>
        <dbReference type="ARBA" id="ARBA00004115"/>
    </source>
</evidence>
<keyword evidence="12 15" id="KW-0472">Membrane</keyword>
<comment type="similarity">
    <text evidence="2">Belongs to the SARAF family.</text>
</comment>
<keyword evidence="4" id="KW-0813">Transport</keyword>
<evidence type="ECO:0000256" key="4">
    <source>
        <dbReference type="ARBA" id="ARBA00022448"/>
    </source>
</evidence>
<protein>
    <recommendedName>
        <fullName evidence="3">Store-operated calcium entry-associated regulatory factor</fullName>
    </recommendedName>
    <alternativeName>
        <fullName evidence="13">Transmembrane protein 66</fullName>
    </alternativeName>
</protein>
<sequence length="249" mass="27777">MPLLTYQVLIVLLHILRLSRAHLEVERANQKAVLLSQVKTLTFSAKNHTNSFRTPAIPQLTCDGPGCRLYRVQNMCCKNLGASAGKNKEAIEWACSATVPDGFKLECTGVSCEGYRHKDDPFILRGSCGVKYRLLLTEAGEAKYGRAAKPIEARDMGRMGMTWVDWFLRLCFVVVGLLSILNWIFRGSQQPRDEELQRLGRFHSAYRVPYSSSPVRDSSRRASYKSSSSSSSSLTVCSPSTGFGLTSRR</sequence>
<gene>
    <name evidence="17" type="ORF">GLAREA_04798</name>
</gene>
<proteinExistence type="inferred from homology"/>
<evidence type="ECO:0000313" key="17">
    <source>
        <dbReference type="EMBL" id="EPE28007.1"/>
    </source>
</evidence>
<evidence type="ECO:0000256" key="10">
    <source>
        <dbReference type="ARBA" id="ARBA00022989"/>
    </source>
</evidence>
<evidence type="ECO:0000256" key="14">
    <source>
        <dbReference type="SAM" id="MobiDB-lite"/>
    </source>
</evidence>
<dbReference type="Pfam" id="PF06682">
    <property type="entry name" value="SARAF"/>
    <property type="match status" value="1"/>
</dbReference>
<evidence type="ECO:0000256" key="9">
    <source>
        <dbReference type="ARBA" id="ARBA00022837"/>
    </source>
</evidence>
<dbReference type="HOGENOM" id="CLU_1115833_0_0_1"/>
<name>S3CNE0_GLAL2</name>
<evidence type="ECO:0000313" key="18">
    <source>
        <dbReference type="Proteomes" id="UP000016922"/>
    </source>
</evidence>
<dbReference type="GeneID" id="19463853"/>
<evidence type="ECO:0000256" key="5">
    <source>
        <dbReference type="ARBA" id="ARBA00022568"/>
    </source>
</evidence>
<dbReference type="OrthoDB" id="20303at2759"/>
<evidence type="ECO:0000256" key="11">
    <source>
        <dbReference type="ARBA" id="ARBA00023065"/>
    </source>
</evidence>
<keyword evidence="5" id="KW-0109">Calcium transport</keyword>
<keyword evidence="18" id="KW-1185">Reference proteome</keyword>
<keyword evidence="10 15" id="KW-1133">Transmembrane helix</keyword>
<dbReference type="Proteomes" id="UP000016922">
    <property type="component" value="Unassembled WGS sequence"/>
</dbReference>
<keyword evidence="11" id="KW-0406">Ion transport</keyword>
<keyword evidence="7 16" id="KW-0732">Signal</keyword>
<keyword evidence="9" id="KW-0106">Calcium</keyword>
<feature type="signal peptide" evidence="16">
    <location>
        <begin position="1"/>
        <end position="21"/>
    </location>
</feature>
<dbReference type="GO" id="GO:2001256">
    <property type="term" value="P:regulation of store-operated calcium entry"/>
    <property type="evidence" value="ECO:0007669"/>
    <property type="project" value="InterPro"/>
</dbReference>
<feature type="chain" id="PRO_5004518939" description="Store-operated calcium entry-associated regulatory factor" evidence="16">
    <location>
        <begin position="22"/>
        <end position="249"/>
    </location>
</feature>
<comment type="subcellular location">
    <subcellularLocation>
        <location evidence="1">Endoplasmic reticulum membrane</location>
        <topology evidence="1">Single-pass type I membrane protein</topology>
    </subcellularLocation>
</comment>
<feature type="region of interest" description="Disordered" evidence="14">
    <location>
        <begin position="209"/>
        <end position="249"/>
    </location>
</feature>
<evidence type="ECO:0000256" key="2">
    <source>
        <dbReference type="ARBA" id="ARBA00006833"/>
    </source>
</evidence>
<dbReference type="STRING" id="1116229.S3CNE0"/>
<feature type="transmembrane region" description="Helical" evidence="15">
    <location>
        <begin position="166"/>
        <end position="185"/>
    </location>
</feature>
<dbReference type="PANTHER" id="PTHR15929">
    <property type="entry name" value="STORE-OPERATED CALCIUM ENTRY-ASSOCIATED REGULATORY FACTOR"/>
    <property type="match status" value="1"/>
</dbReference>
<evidence type="ECO:0000256" key="6">
    <source>
        <dbReference type="ARBA" id="ARBA00022692"/>
    </source>
</evidence>
<dbReference type="KEGG" id="glz:GLAREA_04798"/>
<evidence type="ECO:0000256" key="3">
    <source>
        <dbReference type="ARBA" id="ARBA00016584"/>
    </source>
</evidence>
<dbReference type="EMBL" id="KE145369">
    <property type="protein sequence ID" value="EPE28007.1"/>
    <property type="molecule type" value="Genomic_DNA"/>
</dbReference>
<keyword evidence="6 15" id="KW-0812">Transmembrane</keyword>
<dbReference type="PANTHER" id="PTHR15929:SF0">
    <property type="entry name" value="STORE-OPERATED CALCIUM ENTRY-ASSOCIATED REGULATORY FACTOR"/>
    <property type="match status" value="1"/>
</dbReference>
<feature type="compositionally biased region" description="Low complexity" evidence="14">
    <location>
        <begin position="224"/>
        <end position="240"/>
    </location>
</feature>
<evidence type="ECO:0000256" key="13">
    <source>
        <dbReference type="ARBA" id="ARBA00031116"/>
    </source>
</evidence>
<evidence type="ECO:0000256" key="8">
    <source>
        <dbReference type="ARBA" id="ARBA00022824"/>
    </source>
</evidence>
<dbReference type="RefSeq" id="XP_008085366.1">
    <property type="nucleotide sequence ID" value="XM_008087175.1"/>
</dbReference>